<evidence type="ECO:0000256" key="1">
    <source>
        <dbReference type="ARBA" id="ARBA00004651"/>
    </source>
</evidence>
<evidence type="ECO:0000256" key="6">
    <source>
        <dbReference type="ARBA" id="ARBA00023136"/>
    </source>
</evidence>
<dbReference type="EMBL" id="VBOY01000140">
    <property type="protein sequence ID" value="TMQ62399.1"/>
    <property type="molecule type" value="Genomic_DNA"/>
</dbReference>
<dbReference type="PROSITE" id="PS51846">
    <property type="entry name" value="CNNM"/>
    <property type="match status" value="1"/>
</dbReference>
<evidence type="ECO:0000256" key="7">
    <source>
        <dbReference type="PROSITE-ProRule" id="PRU00703"/>
    </source>
</evidence>
<dbReference type="InterPro" id="IPR051676">
    <property type="entry name" value="UPF0053_domain"/>
</dbReference>
<keyword evidence="4" id="KW-0677">Repeat</keyword>
<keyword evidence="6 8" id="KW-0472">Membrane</keyword>
<feature type="transmembrane region" description="Helical" evidence="9">
    <location>
        <begin position="12"/>
        <end position="32"/>
    </location>
</feature>
<dbReference type="CDD" id="cd04590">
    <property type="entry name" value="CBS_pair_CorC_HlyC_assoc"/>
    <property type="match status" value="1"/>
</dbReference>
<dbReference type="InterPro" id="IPR044751">
    <property type="entry name" value="Ion_transp-like_CBS"/>
</dbReference>
<feature type="domain" description="CBS" evidence="10">
    <location>
        <begin position="289"/>
        <end position="348"/>
    </location>
</feature>
<evidence type="ECO:0000259" key="11">
    <source>
        <dbReference type="PROSITE" id="PS51846"/>
    </source>
</evidence>
<protein>
    <submittedName>
        <fullName evidence="12">HlyC/CorC family transporter</fullName>
    </submittedName>
</protein>
<dbReference type="AlphaFoldDB" id="A0A538TFJ1"/>
<name>A0A538TFJ1_UNCEI</name>
<keyword evidence="2" id="KW-1003">Cell membrane</keyword>
<dbReference type="SUPFAM" id="SSF54631">
    <property type="entry name" value="CBS-domain pair"/>
    <property type="match status" value="1"/>
</dbReference>
<dbReference type="PANTHER" id="PTHR43099">
    <property type="entry name" value="UPF0053 PROTEIN YRKA"/>
    <property type="match status" value="1"/>
</dbReference>
<comment type="subcellular location">
    <subcellularLocation>
        <location evidence="1">Cell membrane</location>
        <topology evidence="1">Multi-pass membrane protein</topology>
    </subcellularLocation>
</comment>
<dbReference type="Pfam" id="PF00571">
    <property type="entry name" value="CBS"/>
    <property type="match status" value="2"/>
</dbReference>
<keyword evidence="5 8" id="KW-1133">Transmembrane helix</keyword>
<dbReference type="Proteomes" id="UP000316609">
    <property type="component" value="Unassembled WGS sequence"/>
</dbReference>
<accession>A0A538TFJ1</accession>
<dbReference type="InterPro" id="IPR000644">
    <property type="entry name" value="CBS_dom"/>
</dbReference>
<organism evidence="12 13">
    <name type="scientific">Eiseniibacteriota bacterium</name>
    <dbReference type="NCBI Taxonomy" id="2212470"/>
    <lineage>
        <taxon>Bacteria</taxon>
        <taxon>Candidatus Eiseniibacteriota</taxon>
    </lineage>
</organism>
<sequence>MDHLLSDLIRIAGLLVLIGANAYFVAAEFALVTVRWTRVEQLVDEGKFGAVAVRAAVEKLDDAIAATQVGITFASLGLGWVGEPALAHMIEPLFAGLPPAWGLSLSHGMAVLLAYLLLTYLHVVLGEQAPKALALQRAEDVALLVTVPLLAFGRVFRPFIRAIGGSSNLVVRMLRLPAQPKEQLVHSVDELSMLVEETEEAGVIPSDQASLVRNVFELSDKRVRDVMVPRDKVVTLSLAASEDEILETARETAHTRMPVWEEDTDNIVGIVNTKALFHLFSLKALVILMDAMYPPLFVSPDQSVASLLRIFRRERRPMAVVRDPGNKFLGIITLEDVIEEIVGEIEDEHDVAMPHGTIGAVARASRARPPAKKHPPTS</sequence>
<dbReference type="PANTHER" id="PTHR43099:SF5">
    <property type="entry name" value="HLYC_CORC FAMILY TRANSPORTER"/>
    <property type="match status" value="1"/>
</dbReference>
<feature type="transmembrane region" description="Helical" evidence="9">
    <location>
        <begin position="101"/>
        <end position="121"/>
    </location>
</feature>
<proteinExistence type="predicted"/>
<evidence type="ECO:0000256" key="3">
    <source>
        <dbReference type="ARBA" id="ARBA00022692"/>
    </source>
</evidence>
<keyword evidence="7" id="KW-0129">CBS domain</keyword>
<feature type="domain" description="CNNM transmembrane" evidence="11">
    <location>
        <begin position="3"/>
        <end position="208"/>
    </location>
</feature>
<dbReference type="InterPro" id="IPR002550">
    <property type="entry name" value="CNNM"/>
</dbReference>
<evidence type="ECO:0000259" key="10">
    <source>
        <dbReference type="PROSITE" id="PS51371"/>
    </source>
</evidence>
<evidence type="ECO:0000256" key="9">
    <source>
        <dbReference type="SAM" id="Phobius"/>
    </source>
</evidence>
<dbReference type="PROSITE" id="PS51371">
    <property type="entry name" value="CBS"/>
    <property type="match status" value="2"/>
</dbReference>
<comment type="caution">
    <text evidence="12">The sequence shown here is derived from an EMBL/GenBank/DDBJ whole genome shotgun (WGS) entry which is preliminary data.</text>
</comment>
<feature type="domain" description="CBS" evidence="10">
    <location>
        <begin position="227"/>
        <end position="287"/>
    </location>
</feature>
<evidence type="ECO:0000313" key="13">
    <source>
        <dbReference type="Proteomes" id="UP000316609"/>
    </source>
</evidence>
<keyword evidence="3 8" id="KW-0812">Transmembrane</keyword>
<evidence type="ECO:0000256" key="2">
    <source>
        <dbReference type="ARBA" id="ARBA00022475"/>
    </source>
</evidence>
<evidence type="ECO:0000256" key="4">
    <source>
        <dbReference type="ARBA" id="ARBA00022737"/>
    </source>
</evidence>
<dbReference type="GO" id="GO:0005886">
    <property type="term" value="C:plasma membrane"/>
    <property type="evidence" value="ECO:0007669"/>
    <property type="project" value="UniProtKB-SubCell"/>
</dbReference>
<evidence type="ECO:0000313" key="12">
    <source>
        <dbReference type="EMBL" id="TMQ62399.1"/>
    </source>
</evidence>
<dbReference type="Pfam" id="PF01595">
    <property type="entry name" value="CNNM"/>
    <property type="match status" value="1"/>
</dbReference>
<reference evidence="12 13" key="1">
    <citation type="journal article" date="2019" name="Nat. Microbiol.">
        <title>Mediterranean grassland soil C-N compound turnover is dependent on rainfall and depth, and is mediated by genomically divergent microorganisms.</title>
        <authorList>
            <person name="Diamond S."/>
            <person name="Andeer P.F."/>
            <person name="Li Z."/>
            <person name="Crits-Christoph A."/>
            <person name="Burstein D."/>
            <person name="Anantharaman K."/>
            <person name="Lane K.R."/>
            <person name="Thomas B.C."/>
            <person name="Pan C."/>
            <person name="Northen T.R."/>
            <person name="Banfield J.F."/>
        </authorList>
    </citation>
    <scope>NUCLEOTIDE SEQUENCE [LARGE SCALE GENOMIC DNA]</scope>
    <source>
        <strain evidence="12">WS_8</strain>
    </source>
</reference>
<evidence type="ECO:0000256" key="5">
    <source>
        <dbReference type="ARBA" id="ARBA00022989"/>
    </source>
</evidence>
<dbReference type="InterPro" id="IPR046342">
    <property type="entry name" value="CBS_dom_sf"/>
</dbReference>
<dbReference type="Gene3D" id="3.10.580.10">
    <property type="entry name" value="CBS-domain"/>
    <property type="match status" value="1"/>
</dbReference>
<gene>
    <name evidence="12" type="ORF">E6K78_11865</name>
</gene>
<evidence type="ECO:0000256" key="8">
    <source>
        <dbReference type="PROSITE-ProRule" id="PRU01193"/>
    </source>
</evidence>